<dbReference type="HAMAP" id="MF_00454">
    <property type="entry name" value="FluC"/>
    <property type="match status" value="1"/>
</dbReference>
<name>A0A292DDQ4_STALU</name>
<comment type="catalytic activity">
    <reaction evidence="12">
        <text>fluoride(in) = fluoride(out)</text>
        <dbReference type="Rhea" id="RHEA:76159"/>
        <dbReference type="ChEBI" id="CHEBI:17051"/>
    </reaction>
    <physiologicalReaction direction="left-to-right" evidence="12">
        <dbReference type="Rhea" id="RHEA:76160"/>
    </physiologicalReaction>
</comment>
<evidence type="ECO:0000256" key="1">
    <source>
        <dbReference type="ARBA" id="ARBA00004651"/>
    </source>
</evidence>
<dbReference type="PANTHER" id="PTHR28259:SF16">
    <property type="entry name" value="FLUORIDE-SPECIFIC ION CHANNEL FLUC 2"/>
    <property type="match status" value="1"/>
</dbReference>
<evidence type="ECO:0000256" key="11">
    <source>
        <dbReference type="ARBA" id="ARBA00035120"/>
    </source>
</evidence>
<evidence type="ECO:0000313" key="16">
    <source>
        <dbReference type="EMBL" id="TBW71734.1"/>
    </source>
</evidence>
<comment type="function">
    <text evidence="13 14">Fluoride-specific ion channel. Important for reducing fluoride concentration in the cell, thus reducing its toxicity.</text>
</comment>
<comment type="activity regulation">
    <text evidence="14">Na(+) is not transported, but it plays an essential structural role and its presence is essential for fluoride channel function.</text>
</comment>
<keyword evidence="2 14" id="KW-0813">Transport</keyword>
<evidence type="ECO:0000256" key="4">
    <source>
        <dbReference type="ARBA" id="ARBA00022692"/>
    </source>
</evidence>
<feature type="binding site" evidence="14">
    <location>
        <position position="71"/>
    </location>
    <ligand>
        <name>Na(+)</name>
        <dbReference type="ChEBI" id="CHEBI:29101"/>
        <note>structural</note>
    </ligand>
</feature>
<dbReference type="NCBIfam" id="TIGR00494">
    <property type="entry name" value="crcB"/>
    <property type="match status" value="1"/>
</dbReference>
<reference evidence="16 17" key="1">
    <citation type="journal article" date="2019" name="Sci. Transl. Med.">
        <title>Quorum sensing between bacterial species on the skin protects against epidermal injury in atopic dermatitis.</title>
        <authorList>
            <person name="Williams M.R."/>
        </authorList>
    </citation>
    <scope>NUCLEOTIDE SEQUENCE [LARGE SCALE GENOMIC DNA]</scope>
    <source>
        <strain evidence="16 17">E7</strain>
    </source>
</reference>
<feature type="transmembrane region" description="Helical" evidence="14">
    <location>
        <begin position="35"/>
        <end position="53"/>
    </location>
</feature>
<reference evidence="15 18" key="2">
    <citation type="submission" date="2019-07" db="EMBL/GenBank/DDBJ databases">
        <title>Comparative genome analysis of staphylococcus lugdunensis shows clonal complex-dependent diversity of the putative virulence factor, ess/type vii locus.</title>
        <authorList>
            <person name="Lebeurre J."/>
            <person name="Dahyot S."/>
            <person name="Diene S."/>
            <person name="Paulay A."/>
            <person name="Aubourg M."/>
            <person name="Argemi X."/>
            <person name="Giard J.-C."/>
            <person name="Tournier I."/>
            <person name="Francois P."/>
            <person name="Pestel-Caron M."/>
        </authorList>
    </citation>
    <scope>NUCLEOTIDE SEQUENCE [LARGE SCALE GENOMIC DNA]</scope>
    <source>
        <strain evidence="15 18">SL13</strain>
    </source>
</reference>
<accession>A0A292DDQ4</accession>
<dbReference type="InterPro" id="IPR003691">
    <property type="entry name" value="FluC"/>
</dbReference>
<evidence type="ECO:0000256" key="2">
    <source>
        <dbReference type="ARBA" id="ARBA00022448"/>
    </source>
</evidence>
<keyword evidence="10 14" id="KW-0407">Ion channel</keyword>
<keyword evidence="7 14" id="KW-0915">Sodium</keyword>
<evidence type="ECO:0000313" key="15">
    <source>
        <dbReference type="EMBL" id="QEX38623.1"/>
    </source>
</evidence>
<keyword evidence="4 14" id="KW-0812">Transmembrane</keyword>
<dbReference type="Pfam" id="PF02537">
    <property type="entry name" value="CRCB"/>
    <property type="match status" value="1"/>
</dbReference>
<dbReference type="RefSeq" id="WP_002478001.1">
    <property type="nucleotide sequence ID" value="NZ_AP021848.1"/>
</dbReference>
<dbReference type="EMBL" id="SCHB01000006">
    <property type="protein sequence ID" value="TBW71734.1"/>
    <property type="molecule type" value="Genomic_DNA"/>
</dbReference>
<comment type="similarity">
    <text evidence="11 14">Belongs to the fluoride channel Fluc/FEX (TC 1.A.43) family.</text>
</comment>
<sequence length="117" mass="13124">MITLILIMIGGGLGACARAWITQQSKHYLKIDFPIATLFVNLLGCFLIGYTASIAHEHHWFSLFVVTGFLGGLTTFSTMSLELVQMLLEKNKVIKFVLYTVLQFIVGFLLCLFGYQL</sequence>
<keyword evidence="18" id="KW-1185">Reference proteome</keyword>
<evidence type="ECO:0000256" key="10">
    <source>
        <dbReference type="ARBA" id="ARBA00023303"/>
    </source>
</evidence>
<gene>
    <name evidence="14 16" type="primary">crcB</name>
    <name evidence="14" type="synonym">fluC</name>
    <name evidence="16" type="ORF">EQ812_09650</name>
    <name evidence="15" type="ORF">FO454_06940</name>
</gene>
<dbReference type="GeneID" id="58089448"/>
<keyword evidence="9 14" id="KW-0472">Membrane</keyword>
<feature type="binding site" evidence="14">
    <location>
        <position position="74"/>
    </location>
    <ligand>
        <name>Na(+)</name>
        <dbReference type="ChEBI" id="CHEBI:29101"/>
        <note>structural</note>
    </ligand>
</feature>
<dbReference type="AlphaFoldDB" id="A0A292DDQ4"/>
<evidence type="ECO:0000313" key="18">
    <source>
        <dbReference type="Proteomes" id="UP000325462"/>
    </source>
</evidence>
<evidence type="ECO:0000256" key="8">
    <source>
        <dbReference type="ARBA" id="ARBA00023065"/>
    </source>
</evidence>
<dbReference type="GO" id="GO:0062054">
    <property type="term" value="F:fluoride channel activity"/>
    <property type="evidence" value="ECO:0007669"/>
    <property type="project" value="UniProtKB-UniRule"/>
</dbReference>
<dbReference type="GO" id="GO:0046872">
    <property type="term" value="F:metal ion binding"/>
    <property type="evidence" value="ECO:0007669"/>
    <property type="project" value="UniProtKB-KW"/>
</dbReference>
<dbReference type="GO" id="GO:0005886">
    <property type="term" value="C:plasma membrane"/>
    <property type="evidence" value="ECO:0007669"/>
    <property type="project" value="UniProtKB-SubCell"/>
</dbReference>
<evidence type="ECO:0000256" key="6">
    <source>
        <dbReference type="ARBA" id="ARBA00022989"/>
    </source>
</evidence>
<evidence type="ECO:0000256" key="12">
    <source>
        <dbReference type="ARBA" id="ARBA00035585"/>
    </source>
</evidence>
<feature type="transmembrane region" description="Helical" evidence="14">
    <location>
        <begin position="60"/>
        <end position="81"/>
    </location>
</feature>
<dbReference type="Proteomes" id="UP000325462">
    <property type="component" value="Chromosome"/>
</dbReference>
<keyword evidence="5 14" id="KW-0479">Metal-binding</keyword>
<dbReference type="EMBL" id="CP041722">
    <property type="protein sequence ID" value="QEX38623.1"/>
    <property type="molecule type" value="Genomic_DNA"/>
</dbReference>
<evidence type="ECO:0000256" key="9">
    <source>
        <dbReference type="ARBA" id="ARBA00023136"/>
    </source>
</evidence>
<evidence type="ECO:0000313" key="17">
    <source>
        <dbReference type="Proteomes" id="UP000293637"/>
    </source>
</evidence>
<evidence type="ECO:0000256" key="13">
    <source>
        <dbReference type="ARBA" id="ARBA00049940"/>
    </source>
</evidence>
<evidence type="ECO:0000256" key="5">
    <source>
        <dbReference type="ARBA" id="ARBA00022723"/>
    </source>
</evidence>
<keyword evidence="3 14" id="KW-1003">Cell membrane</keyword>
<protein>
    <recommendedName>
        <fullName evidence="14">Fluoride-specific ion channel FluC</fullName>
    </recommendedName>
</protein>
<evidence type="ECO:0000256" key="3">
    <source>
        <dbReference type="ARBA" id="ARBA00022475"/>
    </source>
</evidence>
<proteinExistence type="inferred from homology"/>
<keyword evidence="8 14" id="KW-0406">Ion transport</keyword>
<dbReference type="GO" id="GO:0140114">
    <property type="term" value="P:cellular detoxification of fluoride"/>
    <property type="evidence" value="ECO:0007669"/>
    <property type="project" value="UniProtKB-UniRule"/>
</dbReference>
<dbReference type="Proteomes" id="UP000293637">
    <property type="component" value="Unassembled WGS sequence"/>
</dbReference>
<dbReference type="PANTHER" id="PTHR28259">
    <property type="entry name" value="FLUORIDE EXPORT PROTEIN 1-RELATED"/>
    <property type="match status" value="1"/>
</dbReference>
<evidence type="ECO:0000256" key="14">
    <source>
        <dbReference type="HAMAP-Rule" id="MF_00454"/>
    </source>
</evidence>
<keyword evidence="6 14" id="KW-1133">Transmembrane helix</keyword>
<organism evidence="16 17">
    <name type="scientific">Staphylococcus lugdunensis</name>
    <dbReference type="NCBI Taxonomy" id="28035"/>
    <lineage>
        <taxon>Bacteria</taxon>
        <taxon>Bacillati</taxon>
        <taxon>Bacillota</taxon>
        <taxon>Bacilli</taxon>
        <taxon>Bacillales</taxon>
        <taxon>Staphylococcaceae</taxon>
        <taxon>Staphylococcus</taxon>
    </lineage>
</organism>
<feature type="transmembrane region" description="Helical" evidence="14">
    <location>
        <begin position="93"/>
        <end position="115"/>
    </location>
</feature>
<evidence type="ECO:0000256" key="7">
    <source>
        <dbReference type="ARBA" id="ARBA00023053"/>
    </source>
</evidence>
<comment type="subcellular location">
    <subcellularLocation>
        <location evidence="1 14">Cell membrane</location>
        <topology evidence="1 14">Multi-pass membrane protein</topology>
    </subcellularLocation>
</comment>